<sequence length="187" mass="21152">MSQPAIDLHPTSPSFLKSSKKLLQTNYVIICTGTVRLKIFRQDLENITAQKQHWCVTNDVPMLLTPAGWSEGNTPMKINVAVAGQRRMMGKLCSLIDNQSHPLQDTITALGSSLRPNYRRSYTFLRRAESNKYVCAVMDWGPDQGAPRPSPNLRWDWLQPACDPQMISGTDKGVMDEWMDRGMDNKL</sequence>
<accession>A0A9N7VLJ6</accession>
<name>A0A9N7VLJ6_PLEPL</name>
<gene>
    <name evidence="1" type="ORF">PLEPLA_LOCUS42272</name>
</gene>
<reference evidence="1" key="1">
    <citation type="submission" date="2020-03" db="EMBL/GenBank/DDBJ databases">
        <authorList>
            <person name="Weist P."/>
        </authorList>
    </citation>
    <scope>NUCLEOTIDE SEQUENCE</scope>
</reference>
<protein>
    <submittedName>
        <fullName evidence="1">Uncharacterized protein</fullName>
    </submittedName>
</protein>
<dbReference type="AlphaFoldDB" id="A0A9N7VLJ6"/>
<proteinExistence type="predicted"/>
<organism evidence="1 2">
    <name type="scientific">Pleuronectes platessa</name>
    <name type="common">European plaice</name>
    <dbReference type="NCBI Taxonomy" id="8262"/>
    <lineage>
        <taxon>Eukaryota</taxon>
        <taxon>Metazoa</taxon>
        <taxon>Chordata</taxon>
        <taxon>Craniata</taxon>
        <taxon>Vertebrata</taxon>
        <taxon>Euteleostomi</taxon>
        <taxon>Actinopterygii</taxon>
        <taxon>Neopterygii</taxon>
        <taxon>Teleostei</taxon>
        <taxon>Neoteleostei</taxon>
        <taxon>Acanthomorphata</taxon>
        <taxon>Carangaria</taxon>
        <taxon>Pleuronectiformes</taxon>
        <taxon>Pleuronectoidei</taxon>
        <taxon>Pleuronectidae</taxon>
        <taxon>Pleuronectes</taxon>
    </lineage>
</organism>
<dbReference type="EMBL" id="CADEAL010004215">
    <property type="protein sequence ID" value="CAB1454506.1"/>
    <property type="molecule type" value="Genomic_DNA"/>
</dbReference>
<comment type="caution">
    <text evidence="1">The sequence shown here is derived from an EMBL/GenBank/DDBJ whole genome shotgun (WGS) entry which is preliminary data.</text>
</comment>
<dbReference type="Proteomes" id="UP001153269">
    <property type="component" value="Unassembled WGS sequence"/>
</dbReference>
<keyword evidence="2" id="KW-1185">Reference proteome</keyword>
<evidence type="ECO:0000313" key="1">
    <source>
        <dbReference type="EMBL" id="CAB1454506.1"/>
    </source>
</evidence>
<evidence type="ECO:0000313" key="2">
    <source>
        <dbReference type="Proteomes" id="UP001153269"/>
    </source>
</evidence>